<dbReference type="KEGG" id="vde:111253692"/>
<dbReference type="Proteomes" id="UP000594260">
    <property type="component" value="Unplaced"/>
</dbReference>
<evidence type="ECO:0000256" key="3">
    <source>
        <dbReference type="PROSITE-ProRule" id="PRU00175"/>
    </source>
</evidence>
<dbReference type="PROSITE" id="PS50089">
    <property type="entry name" value="ZF_RING_2"/>
    <property type="match status" value="1"/>
</dbReference>
<keyword evidence="1 3" id="KW-0479">Metal-binding</keyword>
<evidence type="ECO:0000256" key="2">
    <source>
        <dbReference type="ARBA" id="ARBA00022833"/>
    </source>
</evidence>
<dbReference type="SUPFAM" id="SSF57850">
    <property type="entry name" value="RING/U-box"/>
    <property type="match status" value="1"/>
</dbReference>
<feature type="compositionally biased region" description="Basic and acidic residues" evidence="4">
    <location>
        <begin position="204"/>
        <end position="213"/>
    </location>
</feature>
<keyword evidence="1 3" id="KW-0863">Zinc-finger</keyword>
<keyword evidence="2" id="KW-0862">Zinc</keyword>
<dbReference type="InterPro" id="IPR001841">
    <property type="entry name" value="Znf_RING"/>
</dbReference>
<feature type="region of interest" description="Disordered" evidence="4">
    <location>
        <begin position="143"/>
        <end position="170"/>
    </location>
</feature>
<feature type="domain" description="RING-type" evidence="5">
    <location>
        <begin position="12"/>
        <end position="54"/>
    </location>
</feature>
<evidence type="ECO:0000259" key="5">
    <source>
        <dbReference type="PROSITE" id="PS50089"/>
    </source>
</evidence>
<sequence>MDLRDPFWFCFCSKCGDFQEQKGHLGSCGHIICTGCFIPVSGDNNGITKCPICNSSANFLPVSDRKVFRFFKEVKKSLSEWTALEKYQHQVDFYYHRMQGEKLRRLYRKIESKSLQLETLKNTFNNVVATMAKRDRHDVEAYGKRTPKQHSGAREKPRIHQQSTTQGIGHREQIQLRNTFEYDSLKKTLGSDNVRTNTTGNGTERNRSRKYVDTPRPRLLNFRYDSGSMFTQSSRAAVSVADTAAKRRNQADNLISSSNQAVDNGQPERILMGPQYARANVTGKKFHQHKTGIRTPKTKRYDKSQEKLVSLGARSGKIDPNRTDLILMGTPARCSYPPQFEGTSSNRKLQSVCKYASRAEAGYIFQDQRLVLPYEKETDHYKRSTSLSNNYTSSDTRRQFPCQGEQMFQAADHPDRSASVTSICSRIQRNFHGAQRSNYGNQFVSIEGQRRHNFSHYTKGLTSLCSRISPYPNVYAPKTSLTPNKKSLANNAFLKPQTPSYTMSGETNNTPWPMTYSKKPAFSLTGATRKHKVSESRARDRQELNIKSDTSRQDPFKTILRSKYFSTS</sequence>
<evidence type="ECO:0000256" key="4">
    <source>
        <dbReference type="SAM" id="MobiDB-lite"/>
    </source>
</evidence>
<feature type="region of interest" description="Disordered" evidence="4">
    <location>
        <begin position="190"/>
        <end position="213"/>
    </location>
</feature>
<dbReference type="EnsemblMetazoa" id="XM_022813466">
    <property type="protein sequence ID" value="XP_022669201"/>
    <property type="gene ID" value="LOC111253692"/>
</dbReference>
<evidence type="ECO:0000313" key="7">
    <source>
        <dbReference type="Proteomes" id="UP000594260"/>
    </source>
</evidence>
<evidence type="ECO:0000256" key="1">
    <source>
        <dbReference type="ARBA" id="ARBA00022771"/>
    </source>
</evidence>
<organism evidence="6 7">
    <name type="scientific">Varroa destructor</name>
    <name type="common">Honeybee mite</name>
    <dbReference type="NCBI Taxonomy" id="109461"/>
    <lineage>
        <taxon>Eukaryota</taxon>
        <taxon>Metazoa</taxon>
        <taxon>Ecdysozoa</taxon>
        <taxon>Arthropoda</taxon>
        <taxon>Chelicerata</taxon>
        <taxon>Arachnida</taxon>
        <taxon>Acari</taxon>
        <taxon>Parasitiformes</taxon>
        <taxon>Mesostigmata</taxon>
        <taxon>Gamasina</taxon>
        <taxon>Dermanyssoidea</taxon>
        <taxon>Varroidae</taxon>
        <taxon>Varroa</taxon>
    </lineage>
</organism>
<dbReference type="InParanoid" id="A0A7M7MJ04"/>
<accession>A0A7M7MJ04</accession>
<dbReference type="GeneID" id="111253692"/>
<evidence type="ECO:0000313" key="6">
    <source>
        <dbReference type="EnsemblMetazoa" id="XP_022669201"/>
    </source>
</evidence>
<name>A0A7M7MJ04_VARDE</name>
<dbReference type="GO" id="GO:0008270">
    <property type="term" value="F:zinc ion binding"/>
    <property type="evidence" value="ECO:0007669"/>
    <property type="project" value="UniProtKB-KW"/>
</dbReference>
<feature type="region of interest" description="Disordered" evidence="4">
    <location>
        <begin position="526"/>
        <end position="552"/>
    </location>
</feature>
<dbReference type="AlphaFoldDB" id="A0A7M7MJ04"/>
<feature type="compositionally biased region" description="Basic and acidic residues" evidence="4">
    <location>
        <begin position="533"/>
        <end position="552"/>
    </location>
</feature>
<feature type="compositionally biased region" description="Low complexity" evidence="4">
    <location>
        <begin position="193"/>
        <end position="203"/>
    </location>
</feature>
<dbReference type="RefSeq" id="XP_022669201.1">
    <property type="nucleotide sequence ID" value="XM_022813466.1"/>
</dbReference>
<protein>
    <recommendedName>
        <fullName evidence="5">RING-type domain-containing protein</fullName>
    </recommendedName>
</protein>
<proteinExistence type="predicted"/>
<reference evidence="6" key="1">
    <citation type="submission" date="2021-01" db="UniProtKB">
        <authorList>
            <consortium name="EnsemblMetazoa"/>
        </authorList>
    </citation>
    <scope>IDENTIFICATION</scope>
</reference>
<keyword evidence="7" id="KW-1185">Reference proteome</keyword>